<dbReference type="AlphaFoldDB" id="A0A0K1ED63"/>
<dbReference type="STRING" id="52.CMC5_027640"/>
<evidence type="ECO:0000256" key="2">
    <source>
        <dbReference type="ARBA" id="ARBA00023125"/>
    </source>
</evidence>
<dbReference type="InterPro" id="IPR009057">
    <property type="entry name" value="Homeodomain-like_sf"/>
</dbReference>
<dbReference type="EMBL" id="CP012159">
    <property type="protein sequence ID" value="AKT38617.1"/>
    <property type="molecule type" value="Genomic_DNA"/>
</dbReference>
<protein>
    <submittedName>
        <fullName evidence="6">AraC family transcriptional regulator</fullName>
    </submittedName>
</protein>
<organism evidence="6 7">
    <name type="scientific">Chondromyces crocatus</name>
    <dbReference type="NCBI Taxonomy" id="52"/>
    <lineage>
        <taxon>Bacteria</taxon>
        <taxon>Pseudomonadati</taxon>
        <taxon>Myxococcota</taxon>
        <taxon>Polyangia</taxon>
        <taxon>Polyangiales</taxon>
        <taxon>Polyangiaceae</taxon>
        <taxon>Chondromyces</taxon>
    </lineage>
</organism>
<accession>A0A0K1ED63</accession>
<keyword evidence="1" id="KW-0805">Transcription regulation</keyword>
<dbReference type="GO" id="GO:0003700">
    <property type="term" value="F:DNA-binding transcription factor activity"/>
    <property type="evidence" value="ECO:0007669"/>
    <property type="project" value="InterPro"/>
</dbReference>
<proteinExistence type="predicted"/>
<dbReference type="PROSITE" id="PS01124">
    <property type="entry name" value="HTH_ARAC_FAMILY_2"/>
    <property type="match status" value="1"/>
</dbReference>
<dbReference type="InterPro" id="IPR032687">
    <property type="entry name" value="AraC-type_N"/>
</dbReference>
<dbReference type="Gene3D" id="1.10.10.60">
    <property type="entry name" value="Homeodomain-like"/>
    <property type="match status" value="1"/>
</dbReference>
<dbReference type="InterPro" id="IPR018060">
    <property type="entry name" value="HTH_AraC"/>
</dbReference>
<dbReference type="PANTHER" id="PTHR47894:SF1">
    <property type="entry name" value="HTH-TYPE TRANSCRIPTIONAL REGULATOR VQSM"/>
    <property type="match status" value="1"/>
</dbReference>
<evidence type="ECO:0000256" key="4">
    <source>
        <dbReference type="SAM" id="MobiDB-lite"/>
    </source>
</evidence>
<dbReference type="SMART" id="SM00342">
    <property type="entry name" value="HTH_ARAC"/>
    <property type="match status" value="1"/>
</dbReference>
<dbReference type="GO" id="GO:0005829">
    <property type="term" value="C:cytosol"/>
    <property type="evidence" value="ECO:0007669"/>
    <property type="project" value="TreeGrafter"/>
</dbReference>
<dbReference type="OrthoDB" id="9816010at2"/>
<name>A0A0K1ED63_CHOCO</name>
<keyword evidence="7" id="KW-1185">Reference proteome</keyword>
<dbReference type="RefSeq" id="WP_050430825.1">
    <property type="nucleotide sequence ID" value="NZ_CP012159.1"/>
</dbReference>
<keyword evidence="2" id="KW-0238">DNA-binding</keyword>
<dbReference type="GO" id="GO:0000976">
    <property type="term" value="F:transcription cis-regulatory region binding"/>
    <property type="evidence" value="ECO:0007669"/>
    <property type="project" value="TreeGrafter"/>
</dbReference>
<sequence>MSVRRPSLTTSAIHVGKLVRYAAARGIEPRVLCERVHLRPDELKSIERRIPLQAYADLLAYLARTFDDPGLPVHVAQGMRLEELHVMGFVIATSKSGREALERLTRYAVLLSDNASWQLDDPSGPNEATIHATAASTFSLGERLAAELSLCSCLHCFRESSTPSLTPTRVTFRHPAPRDVSAHERFFGTTIEFGAPTDSFSFDRALLAKTPRGADAALSAFFVNHAEELRRRTRAATALPDRVRDAIALEMNAGEPTTDTIARRLGTSERSLRRHLAAEGVSFRDLLDEVRRESAEQLLREGKIAIPDVAFLLGFSDVSTFTRAFKRWCGIPPGKYRERATAQRDGSSRSSPSSPPPG</sequence>
<evidence type="ECO:0000313" key="7">
    <source>
        <dbReference type="Proteomes" id="UP000067626"/>
    </source>
</evidence>
<evidence type="ECO:0000256" key="3">
    <source>
        <dbReference type="ARBA" id="ARBA00023163"/>
    </source>
</evidence>
<evidence type="ECO:0000259" key="5">
    <source>
        <dbReference type="PROSITE" id="PS01124"/>
    </source>
</evidence>
<gene>
    <name evidence="6" type="primary">araC</name>
    <name evidence="6" type="ORF">CMC5_027640</name>
</gene>
<dbReference type="PANTHER" id="PTHR47894">
    <property type="entry name" value="HTH-TYPE TRANSCRIPTIONAL REGULATOR GADX"/>
    <property type="match status" value="1"/>
</dbReference>
<dbReference type="Pfam" id="PF12625">
    <property type="entry name" value="Arabinose_bd"/>
    <property type="match status" value="1"/>
</dbReference>
<evidence type="ECO:0000256" key="1">
    <source>
        <dbReference type="ARBA" id="ARBA00023015"/>
    </source>
</evidence>
<dbReference type="InterPro" id="IPR020449">
    <property type="entry name" value="Tscrpt_reg_AraC-type_HTH"/>
</dbReference>
<keyword evidence="3" id="KW-0804">Transcription</keyword>
<reference evidence="6 7" key="1">
    <citation type="submission" date="2015-07" db="EMBL/GenBank/DDBJ databases">
        <title>Genome analysis of myxobacterium Chondromyces crocatus Cm c5 reveals a high potential for natural compound synthesis and the genetic basis for the loss of fruiting body formation.</title>
        <authorList>
            <person name="Zaburannyi N."/>
            <person name="Bunk B."/>
            <person name="Maier J."/>
            <person name="Overmann J."/>
            <person name="Mueller R."/>
        </authorList>
    </citation>
    <scope>NUCLEOTIDE SEQUENCE [LARGE SCALE GENOMIC DNA]</scope>
    <source>
        <strain evidence="6 7">Cm c5</strain>
    </source>
</reference>
<feature type="domain" description="HTH araC/xylS-type" evidence="5">
    <location>
        <begin position="241"/>
        <end position="339"/>
    </location>
</feature>
<dbReference type="Proteomes" id="UP000067626">
    <property type="component" value="Chromosome"/>
</dbReference>
<dbReference type="KEGG" id="ccro:CMC5_027640"/>
<dbReference type="PRINTS" id="PR00032">
    <property type="entry name" value="HTHARAC"/>
</dbReference>
<dbReference type="Pfam" id="PF12833">
    <property type="entry name" value="HTH_18"/>
    <property type="match status" value="1"/>
</dbReference>
<dbReference type="SUPFAM" id="SSF46689">
    <property type="entry name" value="Homeodomain-like"/>
    <property type="match status" value="1"/>
</dbReference>
<evidence type="ECO:0000313" key="6">
    <source>
        <dbReference type="EMBL" id="AKT38617.1"/>
    </source>
</evidence>
<feature type="region of interest" description="Disordered" evidence="4">
    <location>
        <begin position="336"/>
        <end position="358"/>
    </location>
</feature>